<dbReference type="OrthoDB" id="601405at2759"/>
<dbReference type="AlphaFoldDB" id="A0A0P1APK0"/>
<dbReference type="PANTHER" id="PTHR46138:SF1">
    <property type="entry name" value="PROTEIN DR1"/>
    <property type="match status" value="1"/>
</dbReference>
<dbReference type="RefSeq" id="XP_024579774.1">
    <property type="nucleotide sequence ID" value="XM_024729393.1"/>
</dbReference>
<dbReference type="GeneID" id="36408657"/>
<keyword evidence="2" id="KW-1185">Reference proteome</keyword>
<dbReference type="PANTHER" id="PTHR46138">
    <property type="entry name" value="PROTEIN DR1"/>
    <property type="match status" value="1"/>
</dbReference>
<evidence type="ECO:0000313" key="1">
    <source>
        <dbReference type="EMBL" id="CEG43405.1"/>
    </source>
</evidence>
<accession>A0A0P1APK0</accession>
<dbReference type="STRING" id="4781.A0A0P1APK0"/>
<organism evidence="1 2">
    <name type="scientific">Plasmopara halstedii</name>
    <name type="common">Downy mildew of sunflower</name>
    <dbReference type="NCBI Taxonomy" id="4781"/>
    <lineage>
        <taxon>Eukaryota</taxon>
        <taxon>Sar</taxon>
        <taxon>Stramenopiles</taxon>
        <taxon>Oomycota</taxon>
        <taxon>Peronosporomycetes</taxon>
        <taxon>Peronosporales</taxon>
        <taxon>Peronosporaceae</taxon>
        <taxon>Plasmopara</taxon>
    </lineage>
</organism>
<dbReference type="InterPro" id="IPR042225">
    <property type="entry name" value="Ncb2"/>
</dbReference>
<dbReference type="Proteomes" id="UP000054928">
    <property type="component" value="Unassembled WGS sequence"/>
</dbReference>
<dbReference type="GO" id="GO:0017054">
    <property type="term" value="C:negative cofactor 2 complex"/>
    <property type="evidence" value="ECO:0007669"/>
    <property type="project" value="InterPro"/>
</dbReference>
<dbReference type="GO" id="GO:0016251">
    <property type="term" value="F:RNA polymerase II general transcription initiation factor activity"/>
    <property type="evidence" value="ECO:0007669"/>
    <property type="project" value="TreeGrafter"/>
</dbReference>
<evidence type="ECO:0000313" key="2">
    <source>
        <dbReference type="Proteomes" id="UP000054928"/>
    </source>
</evidence>
<dbReference type="InterPro" id="IPR009072">
    <property type="entry name" value="Histone-fold"/>
</dbReference>
<proteinExistence type="predicted"/>
<sequence>MSLSKGSIEKLLREVVGEDVQILHETIDWLNECARELLQVIGKEANTIAEIAAKNENYRISQEHVTKALENLGMRRYVDEIQRIQGSSELKMQKKKERVSRKKIAAESASRDELLAEQMALFEQALLKANREGW</sequence>
<dbReference type="Gene3D" id="1.10.20.10">
    <property type="entry name" value="Histone, subunit A"/>
    <property type="match status" value="1"/>
</dbReference>
<dbReference type="SUPFAM" id="SSF47113">
    <property type="entry name" value="Histone-fold"/>
    <property type="match status" value="1"/>
</dbReference>
<dbReference type="GO" id="GO:0046982">
    <property type="term" value="F:protein heterodimerization activity"/>
    <property type="evidence" value="ECO:0007669"/>
    <property type="project" value="InterPro"/>
</dbReference>
<dbReference type="OMA" id="RKTAVQH"/>
<dbReference type="GO" id="GO:0000122">
    <property type="term" value="P:negative regulation of transcription by RNA polymerase II"/>
    <property type="evidence" value="ECO:0007669"/>
    <property type="project" value="InterPro"/>
</dbReference>
<dbReference type="GO" id="GO:0017025">
    <property type="term" value="F:TBP-class protein binding"/>
    <property type="evidence" value="ECO:0007669"/>
    <property type="project" value="TreeGrafter"/>
</dbReference>
<dbReference type="EMBL" id="CCYD01000666">
    <property type="protein sequence ID" value="CEG43405.1"/>
    <property type="molecule type" value="Genomic_DNA"/>
</dbReference>
<dbReference type="GO" id="GO:0051123">
    <property type="term" value="P:RNA polymerase II preinitiation complex assembly"/>
    <property type="evidence" value="ECO:0007669"/>
    <property type="project" value="TreeGrafter"/>
</dbReference>
<name>A0A0P1APK0_PLAHL</name>
<protein>
    <submittedName>
        <fullName evidence="1">Transcription corepressor</fullName>
    </submittedName>
</protein>
<reference evidence="2" key="1">
    <citation type="submission" date="2014-09" db="EMBL/GenBank/DDBJ databases">
        <authorList>
            <person name="Sharma Rahul"/>
            <person name="Thines Marco"/>
        </authorList>
    </citation>
    <scope>NUCLEOTIDE SEQUENCE [LARGE SCALE GENOMIC DNA]</scope>
</reference>